<dbReference type="InterPro" id="IPR027470">
    <property type="entry name" value="Cation_efflux_CTD"/>
</dbReference>
<evidence type="ECO:0000256" key="1">
    <source>
        <dbReference type="ARBA" id="ARBA00004141"/>
    </source>
</evidence>
<keyword evidence="6 8" id="KW-1133">Transmembrane helix</keyword>
<evidence type="ECO:0000256" key="3">
    <source>
        <dbReference type="ARBA" id="ARBA00022448"/>
    </source>
</evidence>
<dbReference type="Pfam" id="PF01545">
    <property type="entry name" value="Cation_efflux"/>
    <property type="match status" value="1"/>
</dbReference>
<dbReference type="InterPro" id="IPR027469">
    <property type="entry name" value="Cation_efflux_TMD_sf"/>
</dbReference>
<reference evidence="11" key="1">
    <citation type="submission" date="2022-06" db="EMBL/GenBank/DDBJ databases">
        <title>Sneathiella actinostolidae sp. nov., isolated from a sea anemonein the Western Pacific Ocean.</title>
        <authorList>
            <person name="Wei M.J."/>
        </authorList>
    </citation>
    <scope>NUCLEOTIDE SEQUENCE</scope>
    <source>
        <strain evidence="11">PHK-P5</strain>
    </source>
</reference>
<feature type="transmembrane region" description="Helical" evidence="8">
    <location>
        <begin position="166"/>
        <end position="188"/>
    </location>
</feature>
<dbReference type="PANTHER" id="PTHR43840">
    <property type="entry name" value="MITOCHONDRIAL METAL TRANSPORTER 1-RELATED"/>
    <property type="match status" value="1"/>
</dbReference>
<evidence type="ECO:0000256" key="5">
    <source>
        <dbReference type="ARBA" id="ARBA00022692"/>
    </source>
</evidence>
<dbReference type="SUPFAM" id="SSF161111">
    <property type="entry name" value="Cation efflux protein transmembrane domain-like"/>
    <property type="match status" value="1"/>
</dbReference>
<dbReference type="Proteomes" id="UP001056291">
    <property type="component" value="Chromosome"/>
</dbReference>
<sequence>MTDNNEKPDLNKHGGENGKLMRSATYASVTVAIILICIKLMAYLSTNSVAILSTLVDSLLDMVASVINLVAVRHALVPADHDHRFGHGKAEALAGLFQSAIIAGSGVFLVFQASERLLNPKALDSSNMGIAVMVVSIVLTLFLVTYQRYVIRKTRSVAISADSLHYVGDVLINGSVIIALVLGGVFHWVYADGLFAIGIALFLLFSSWKIIRASFSDLMDEELDDGERTRIIDLVKAHPGVLGIHDLRTRRSGQQVFIQMHLDMDGSMSLHEAHKISDDVEQQLMTEFPEAEAIIHQDPIHEAAPSP</sequence>
<feature type="transmembrane region" description="Helical" evidence="8">
    <location>
        <begin position="126"/>
        <end position="146"/>
    </location>
</feature>
<evidence type="ECO:0000256" key="4">
    <source>
        <dbReference type="ARBA" id="ARBA00022475"/>
    </source>
</evidence>
<feature type="transmembrane region" description="Helical" evidence="8">
    <location>
        <begin position="92"/>
        <end position="114"/>
    </location>
</feature>
<feature type="domain" description="Cation efflux protein transmembrane" evidence="9">
    <location>
        <begin position="27"/>
        <end position="219"/>
    </location>
</feature>
<dbReference type="Gene3D" id="3.30.70.1350">
    <property type="entry name" value="Cation efflux protein, cytoplasmic domain"/>
    <property type="match status" value="1"/>
</dbReference>
<keyword evidence="5 8" id="KW-0812">Transmembrane</keyword>
<accession>A0ABY4WAX9</accession>
<keyword evidence="12" id="KW-1185">Reference proteome</keyword>
<gene>
    <name evidence="11" type="ORF">NBZ79_08010</name>
</gene>
<evidence type="ECO:0000313" key="12">
    <source>
        <dbReference type="Proteomes" id="UP001056291"/>
    </source>
</evidence>
<evidence type="ECO:0000256" key="8">
    <source>
        <dbReference type="SAM" id="Phobius"/>
    </source>
</evidence>
<proteinExistence type="inferred from homology"/>
<comment type="similarity">
    <text evidence="2">Belongs to the cation diffusion facilitator (CDF) transporter (TC 2.A.4) family.</text>
</comment>
<comment type="subcellular location">
    <subcellularLocation>
        <location evidence="1">Membrane</location>
        <topology evidence="1">Multi-pass membrane protein</topology>
    </subcellularLocation>
</comment>
<evidence type="ECO:0000259" key="10">
    <source>
        <dbReference type="Pfam" id="PF16916"/>
    </source>
</evidence>
<dbReference type="InterPro" id="IPR036837">
    <property type="entry name" value="Cation_efflux_CTD_sf"/>
</dbReference>
<dbReference type="InterPro" id="IPR002524">
    <property type="entry name" value="Cation_efflux"/>
</dbReference>
<dbReference type="EMBL" id="CP098747">
    <property type="protein sequence ID" value="USG62920.1"/>
    <property type="molecule type" value="Genomic_DNA"/>
</dbReference>
<evidence type="ECO:0000313" key="11">
    <source>
        <dbReference type="EMBL" id="USG62920.1"/>
    </source>
</evidence>
<dbReference type="InterPro" id="IPR050291">
    <property type="entry name" value="CDF_Transporter"/>
</dbReference>
<feature type="transmembrane region" description="Helical" evidence="8">
    <location>
        <begin position="24"/>
        <end position="44"/>
    </location>
</feature>
<feature type="domain" description="Cation efflux protein cytoplasmic" evidence="10">
    <location>
        <begin position="224"/>
        <end position="299"/>
    </location>
</feature>
<evidence type="ECO:0000259" key="9">
    <source>
        <dbReference type="Pfam" id="PF01545"/>
    </source>
</evidence>
<dbReference type="RefSeq" id="WP_251937203.1">
    <property type="nucleotide sequence ID" value="NZ_CP098747.1"/>
</dbReference>
<evidence type="ECO:0000256" key="2">
    <source>
        <dbReference type="ARBA" id="ARBA00008114"/>
    </source>
</evidence>
<organism evidence="11 12">
    <name type="scientific">Sneathiella marina</name>
    <dbReference type="NCBI Taxonomy" id="2950108"/>
    <lineage>
        <taxon>Bacteria</taxon>
        <taxon>Pseudomonadati</taxon>
        <taxon>Pseudomonadota</taxon>
        <taxon>Alphaproteobacteria</taxon>
        <taxon>Sneathiellales</taxon>
        <taxon>Sneathiellaceae</taxon>
        <taxon>Sneathiella</taxon>
    </lineage>
</organism>
<dbReference type="Gene3D" id="1.20.1510.10">
    <property type="entry name" value="Cation efflux protein transmembrane domain"/>
    <property type="match status" value="1"/>
</dbReference>
<feature type="transmembrane region" description="Helical" evidence="8">
    <location>
        <begin position="194"/>
        <end position="211"/>
    </location>
</feature>
<keyword evidence="3" id="KW-0813">Transport</keyword>
<dbReference type="Pfam" id="PF16916">
    <property type="entry name" value="ZT_dimer"/>
    <property type="match status" value="1"/>
</dbReference>
<dbReference type="NCBIfam" id="TIGR01297">
    <property type="entry name" value="CDF"/>
    <property type="match status" value="1"/>
</dbReference>
<name>A0ABY4WAX9_9PROT</name>
<dbReference type="InterPro" id="IPR058533">
    <property type="entry name" value="Cation_efflux_TM"/>
</dbReference>
<protein>
    <submittedName>
        <fullName evidence="11">Cation diffusion facilitator family transporter</fullName>
    </submittedName>
</protein>
<evidence type="ECO:0000256" key="7">
    <source>
        <dbReference type="ARBA" id="ARBA00023136"/>
    </source>
</evidence>
<dbReference type="PANTHER" id="PTHR43840:SF41">
    <property type="entry name" value="CATION-EFFLUX PUMP FIEF"/>
    <property type="match status" value="1"/>
</dbReference>
<keyword evidence="4" id="KW-1003">Cell membrane</keyword>
<keyword evidence="7 8" id="KW-0472">Membrane</keyword>
<dbReference type="SUPFAM" id="SSF160240">
    <property type="entry name" value="Cation efflux protein cytoplasmic domain-like"/>
    <property type="match status" value="1"/>
</dbReference>
<evidence type="ECO:0000256" key="6">
    <source>
        <dbReference type="ARBA" id="ARBA00022989"/>
    </source>
</evidence>
<feature type="transmembrane region" description="Helical" evidence="8">
    <location>
        <begin position="50"/>
        <end position="71"/>
    </location>
</feature>